<dbReference type="RefSeq" id="XP_031561565.1">
    <property type="nucleotide sequence ID" value="XM_031705705.1"/>
</dbReference>
<keyword evidence="3" id="KW-0472">Membrane</keyword>
<feature type="signal peptide" evidence="4">
    <location>
        <begin position="1"/>
        <end position="25"/>
    </location>
</feature>
<keyword evidence="2 4" id="KW-0732">Signal</keyword>
<accession>A0A6P8IA44</accession>
<dbReference type="SUPFAM" id="SSF53474">
    <property type="entry name" value="alpha/beta-Hydrolases"/>
    <property type="match status" value="1"/>
</dbReference>
<dbReference type="InterPro" id="IPR029058">
    <property type="entry name" value="AB_hydrolase_fold"/>
</dbReference>
<feature type="domain" description="Carboxylesterase type B" evidence="5">
    <location>
        <begin position="32"/>
        <end position="549"/>
    </location>
</feature>
<dbReference type="InterPro" id="IPR051093">
    <property type="entry name" value="Neuroligin/BSAL"/>
</dbReference>
<evidence type="ECO:0000256" key="1">
    <source>
        <dbReference type="ARBA" id="ARBA00005964"/>
    </source>
</evidence>
<keyword evidence="3" id="KW-1133">Transmembrane helix</keyword>
<dbReference type="PANTHER" id="PTHR43903">
    <property type="entry name" value="NEUROLIGIN"/>
    <property type="match status" value="1"/>
</dbReference>
<sequence length="598" mass="67379">MDFVMKSYSLVFICICITLEKHCQGESESSAVIVSTKYGLLKGQTRYFPQPVGNISVVNKFLGVPYAAPPIGELRFLPPQKPKHWKGVYDATRFKPVCYQDPSYNQMFWKKDVNWSQSDDCLYLNVYAPNTTLSHERYPVMVYIHGGGYETGSPVVSPGDALPMWEVVLVTIQYRLGPFGFISTGDSAAPGNYGMLDQIEALKWIQLTIEAFKGDPSRVTIFGESAGGSSVGLLLLSPLSAGLFHRAIALSGSDFAPFAVNTRKEATDLGRATAKKFDCPKETSKDMITCMRNVPAWIIYNKTKGDVNSWRPVVDGIFLQDSPTNLRKANKFHPYPLMVGVTSDDGSFFFNENEVYKTDSLENFNKSCLGLFKSIRRFGWEDRIILDDHIEDAVLFQYTPWSDTKSKHTLRQGLIDLVTDFAFAAPAHAILELHAKVAPAYHFVFSHQSKLRNNLPSWKGATHKDDTPYEFGFPFMNLTVLQHYDEHDKNVSAIMISLFTNFARTGNPTPQPVAGCTWTPFNENNNPYLNITAKPEMRNNFHIRNIAFWNKYYPKLLTTCKYPEISVSKSGGLSKFFMDPYTIVVIAIVLVCSLMVHF</sequence>
<gene>
    <name evidence="7" type="primary">LOC116297482</name>
</gene>
<evidence type="ECO:0000313" key="6">
    <source>
        <dbReference type="Proteomes" id="UP000515163"/>
    </source>
</evidence>
<dbReference type="InterPro" id="IPR019819">
    <property type="entry name" value="Carboxylesterase_B_CS"/>
</dbReference>
<dbReference type="Pfam" id="PF00135">
    <property type="entry name" value="COesterase"/>
    <property type="match status" value="1"/>
</dbReference>
<dbReference type="AlphaFoldDB" id="A0A6P8IA44"/>
<evidence type="ECO:0000256" key="3">
    <source>
        <dbReference type="SAM" id="Phobius"/>
    </source>
</evidence>
<dbReference type="KEGG" id="aten:116297482"/>
<keyword evidence="3" id="KW-0812">Transmembrane</keyword>
<keyword evidence="6" id="KW-1185">Reference proteome</keyword>
<evidence type="ECO:0000256" key="4">
    <source>
        <dbReference type="SAM" id="SignalP"/>
    </source>
</evidence>
<protein>
    <submittedName>
        <fullName evidence="7">Neuroligin-4, Y-linked-like</fullName>
    </submittedName>
</protein>
<dbReference type="GeneID" id="116297482"/>
<evidence type="ECO:0000256" key="2">
    <source>
        <dbReference type="ARBA" id="ARBA00022729"/>
    </source>
</evidence>
<dbReference type="Proteomes" id="UP000515163">
    <property type="component" value="Unplaced"/>
</dbReference>
<dbReference type="OrthoDB" id="3200163at2759"/>
<feature type="chain" id="PRO_5027684851" evidence="4">
    <location>
        <begin position="26"/>
        <end position="598"/>
    </location>
</feature>
<dbReference type="Gene3D" id="3.40.50.1820">
    <property type="entry name" value="alpha/beta hydrolase"/>
    <property type="match status" value="1"/>
</dbReference>
<evidence type="ECO:0000313" key="7">
    <source>
        <dbReference type="RefSeq" id="XP_031561565.1"/>
    </source>
</evidence>
<feature type="transmembrane region" description="Helical" evidence="3">
    <location>
        <begin position="576"/>
        <end position="596"/>
    </location>
</feature>
<comment type="similarity">
    <text evidence="1">Belongs to the type-B carboxylesterase/lipase family.</text>
</comment>
<dbReference type="InterPro" id="IPR002018">
    <property type="entry name" value="CarbesteraseB"/>
</dbReference>
<dbReference type="PROSITE" id="PS00941">
    <property type="entry name" value="CARBOXYLESTERASE_B_2"/>
    <property type="match status" value="1"/>
</dbReference>
<reference evidence="7" key="1">
    <citation type="submission" date="2025-08" db="UniProtKB">
        <authorList>
            <consortium name="RefSeq"/>
        </authorList>
    </citation>
    <scope>IDENTIFICATION</scope>
    <source>
        <tissue evidence="7">Tentacle</tissue>
    </source>
</reference>
<name>A0A6P8IA44_ACTTE</name>
<evidence type="ECO:0000259" key="5">
    <source>
        <dbReference type="Pfam" id="PF00135"/>
    </source>
</evidence>
<dbReference type="InParanoid" id="A0A6P8IA44"/>
<organism evidence="6 7">
    <name type="scientific">Actinia tenebrosa</name>
    <name type="common">Australian red waratah sea anemone</name>
    <dbReference type="NCBI Taxonomy" id="6105"/>
    <lineage>
        <taxon>Eukaryota</taxon>
        <taxon>Metazoa</taxon>
        <taxon>Cnidaria</taxon>
        <taxon>Anthozoa</taxon>
        <taxon>Hexacorallia</taxon>
        <taxon>Actiniaria</taxon>
        <taxon>Actiniidae</taxon>
        <taxon>Actinia</taxon>
    </lineage>
</organism>
<proteinExistence type="inferred from homology"/>